<dbReference type="InterPro" id="IPR011032">
    <property type="entry name" value="GroES-like_sf"/>
</dbReference>
<dbReference type="Proteomes" id="UP000286045">
    <property type="component" value="Unassembled WGS sequence"/>
</dbReference>
<dbReference type="GO" id="GO:0004312">
    <property type="term" value="F:fatty acid synthase activity"/>
    <property type="evidence" value="ECO:0007669"/>
    <property type="project" value="TreeGrafter"/>
</dbReference>
<dbReference type="SMART" id="SM00829">
    <property type="entry name" value="PKS_ER"/>
    <property type="match status" value="1"/>
</dbReference>
<dbReference type="InterPro" id="IPR050091">
    <property type="entry name" value="PKS_NRPS_Biosynth_Enz"/>
</dbReference>
<dbReference type="AlphaFoldDB" id="A0A439D1Z0"/>
<keyword evidence="5" id="KW-0511">Multifunctional enzyme</keyword>
<dbReference type="InterPro" id="IPR057326">
    <property type="entry name" value="KR_dom"/>
</dbReference>
<evidence type="ECO:0000256" key="3">
    <source>
        <dbReference type="ARBA" id="ARBA00022679"/>
    </source>
</evidence>
<name>A0A439D1Z0_9PEZI</name>
<accession>A0A439D1Z0</accession>
<dbReference type="EMBL" id="RYZI01000199">
    <property type="protein sequence ID" value="RWA08464.1"/>
    <property type="molecule type" value="Genomic_DNA"/>
</dbReference>
<evidence type="ECO:0000256" key="1">
    <source>
        <dbReference type="ARBA" id="ARBA00022450"/>
    </source>
</evidence>
<dbReference type="SUPFAM" id="SSF50129">
    <property type="entry name" value="GroES-like"/>
    <property type="match status" value="1"/>
</dbReference>
<dbReference type="PROSITE" id="PS50075">
    <property type="entry name" value="CARRIER"/>
    <property type="match status" value="1"/>
</dbReference>
<dbReference type="STRING" id="363999.A0A439D1Z0"/>
<dbReference type="InterPro" id="IPR009081">
    <property type="entry name" value="PP-bd_ACP"/>
</dbReference>
<evidence type="ECO:0000313" key="8">
    <source>
        <dbReference type="EMBL" id="RWA08464.1"/>
    </source>
</evidence>
<dbReference type="SUPFAM" id="SSF47336">
    <property type="entry name" value="ACP-like"/>
    <property type="match status" value="1"/>
</dbReference>
<dbReference type="PANTHER" id="PTHR43775">
    <property type="entry name" value="FATTY ACID SYNTHASE"/>
    <property type="match status" value="1"/>
</dbReference>
<dbReference type="InterPro" id="IPR013968">
    <property type="entry name" value="PKS_KR"/>
</dbReference>
<dbReference type="Pfam" id="PF23114">
    <property type="entry name" value="NAD-bd_HRPKS_sdrA"/>
    <property type="match status" value="1"/>
</dbReference>
<dbReference type="CDD" id="cd05195">
    <property type="entry name" value="enoyl_red"/>
    <property type="match status" value="1"/>
</dbReference>
<dbReference type="InterPro" id="IPR056501">
    <property type="entry name" value="NAD-bd_HRPKS_sdrA"/>
</dbReference>
<organism evidence="8 9">
    <name type="scientific">Xylaria grammica</name>
    <dbReference type="NCBI Taxonomy" id="363999"/>
    <lineage>
        <taxon>Eukaryota</taxon>
        <taxon>Fungi</taxon>
        <taxon>Dikarya</taxon>
        <taxon>Ascomycota</taxon>
        <taxon>Pezizomycotina</taxon>
        <taxon>Sordariomycetes</taxon>
        <taxon>Xylariomycetidae</taxon>
        <taxon>Xylariales</taxon>
        <taxon>Xylariaceae</taxon>
        <taxon>Xylaria</taxon>
    </lineage>
</organism>
<reference evidence="8 9" key="1">
    <citation type="submission" date="2018-12" db="EMBL/GenBank/DDBJ databases">
        <title>Draft genome sequence of Xylaria grammica IHI A82.</title>
        <authorList>
            <person name="Buettner E."/>
            <person name="Kellner H."/>
        </authorList>
    </citation>
    <scope>NUCLEOTIDE SEQUENCE [LARGE SCALE GENOMIC DNA]</scope>
    <source>
        <strain evidence="8 9">IHI A82</strain>
    </source>
</reference>
<sequence length="1224" mass="136280">MVYFTMANVDMAAVAQNYSFKETRDDRCLIHGIDWQQQLSLLTKNQLLNDFHCPGTISEYEKFMIRFYPKIESAMVLTVRKTLSQIESITREETKSPAYAQRFLSSLQRLYGTIPSRYDVIDPSQESNEERSRQSDDGMIRDSELEAIWRSCEEEHPSWKMFPVVARNLMSIIRCETDPIHLVFSEGLAEKLYASLFEQICDERFQRLLELLCHETSSLGILEGYLLFLEIIDPNTSCGNAGFGVFPGWWLSSEKERSNSPLISELQWDHVLQDAGFSGTDLVLRDFKSDVCHLSSIMLSRKVDGDDGIQMQNHIQDHSLQPQASNLGMILVVVNTESYYQWAVASMIERSEGHHWTVKTLPWPDAPNKEGISTIVSSVDDPSSLVIFLLEIEKPFLATITQEHFTALQELMPRASRLLWVTASDLDDVDYPRYSIVNGFLRSMRSESVNSRFVTISVEFSLSRARESIENRRLAEYIARIADACFPGHNSLSIPPYTDDEYTIGDDYIYTPRLVEETFLNKRLRRLESPTRREEAWSLGPPLKLGIGVPGSLDTFRFVQDTRFIGCSGIPPGDVEAKATVWPLSFRDLFVALGRLDYDILGLKCAGIITRIGSEVGSVRQNLKPGDKVCVGTLHGGMRTYVRESAKLVFKLPNTLSLEAAASSTNPGVTAYHGLINLARLQRSETILIHSTAGSTGQMAVWIAKMVGAEIFASVGNKEKKKLLIDEFNIPASHIFHSRDTSFLKGVKRLTGGIGVDVVFNSLSGEVLRASWECVAPFGRFIEIDKADIISNNQLPMGRFSRNVSFFSVDLHHIAAYNPDLLSSLMGSILDLLAKGVIHHPQPLHFYSVSEVEKAFRFMQTGRNTGRIVITPENQAPVTKLVRDQNLCTFDPNATYLIPGGLGGLGRAILRWMVHKGARNLIVPSRTGPPDSTTAAFKVVQEIRGQGVKVITPKCDVASITSLSRMLDDCSLTMPPIRGCINATMVLQDSIFENMTHAQWQLTIQSKAIVSWNLHQLLAVGSLDFFILLSSLSGIYGSLAQSNYAAGYTFQDALARKRASKGENAVSLDIGWMKTIGIIAETEEYQRNRENSGDMAAIEAEELLSLLRFADPTLGGRNRDKGDGPVNINDSDPADDSRQAASAKEKAEVVVRAVSTRLARALSIPVEKIKCDKVLSEFGIDSLMAVELRNWIGRDFRANLAVFDIMNGATILSIGDAVVGKSEV</sequence>
<dbReference type="GO" id="GO:0030639">
    <property type="term" value="P:polyketide biosynthetic process"/>
    <property type="evidence" value="ECO:0007669"/>
    <property type="project" value="UniProtKB-ARBA"/>
</dbReference>
<dbReference type="PANTHER" id="PTHR43775:SF29">
    <property type="entry name" value="ASPERFURANONE POLYKETIDE SYNTHASE AFOG-RELATED"/>
    <property type="match status" value="1"/>
</dbReference>
<dbReference type="Gene3D" id="3.90.180.10">
    <property type="entry name" value="Medium-chain alcohol dehydrogenases, catalytic domain"/>
    <property type="match status" value="1"/>
</dbReference>
<dbReference type="GO" id="GO:0006633">
    <property type="term" value="P:fatty acid biosynthetic process"/>
    <property type="evidence" value="ECO:0007669"/>
    <property type="project" value="TreeGrafter"/>
</dbReference>
<dbReference type="FunFam" id="3.40.50.720:FF:000209">
    <property type="entry name" value="Polyketide synthase Pks12"/>
    <property type="match status" value="1"/>
</dbReference>
<protein>
    <recommendedName>
        <fullName evidence="7">Carrier domain-containing protein</fullName>
    </recommendedName>
</protein>
<evidence type="ECO:0000313" key="9">
    <source>
        <dbReference type="Proteomes" id="UP000286045"/>
    </source>
</evidence>
<dbReference type="SMART" id="SM00822">
    <property type="entry name" value="PKS_KR"/>
    <property type="match status" value="1"/>
</dbReference>
<comment type="caution">
    <text evidence="8">The sequence shown here is derived from an EMBL/GenBank/DDBJ whole genome shotgun (WGS) entry which is preliminary data.</text>
</comment>
<evidence type="ECO:0000256" key="2">
    <source>
        <dbReference type="ARBA" id="ARBA00022553"/>
    </source>
</evidence>
<dbReference type="PROSITE" id="PS00012">
    <property type="entry name" value="PHOSPHOPANTETHEINE"/>
    <property type="match status" value="1"/>
</dbReference>
<dbReference type="SMART" id="SM00823">
    <property type="entry name" value="PKS_PP"/>
    <property type="match status" value="1"/>
</dbReference>
<keyword evidence="4" id="KW-0560">Oxidoreductase</keyword>
<dbReference type="InterPro" id="IPR029063">
    <property type="entry name" value="SAM-dependent_MTases_sf"/>
</dbReference>
<keyword evidence="9" id="KW-1185">Reference proteome</keyword>
<dbReference type="InterPro" id="IPR036736">
    <property type="entry name" value="ACP-like_sf"/>
</dbReference>
<dbReference type="Pfam" id="PF13602">
    <property type="entry name" value="ADH_zinc_N_2"/>
    <property type="match status" value="1"/>
</dbReference>
<gene>
    <name evidence="8" type="ORF">EKO27_g6652</name>
</gene>
<dbReference type="Pfam" id="PF23297">
    <property type="entry name" value="ACP_SdgA_C"/>
    <property type="match status" value="1"/>
</dbReference>
<dbReference type="GO" id="GO:1901336">
    <property type="term" value="P:lactone biosynthetic process"/>
    <property type="evidence" value="ECO:0007669"/>
    <property type="project" value="UniProtKB-ARBA"/>
</dbReference>
<keyword evidence="1" id="KW-0596">Phosphopantetheine</keyword>
<feature type="region of interest" description="Disordered" evidence="6">
    <location>
        <begin position="1115"/>
        <end position="1143"/>
    </location>
</feature>
<dbReference type="SUPFAM" id="SSF51735">
    <property type="entry name" value="NAD(P)-binding Rossmann-fold domains"/>
    <property type="match status" value="2"/>
</dbReference>
<dbReference type="InterPro" id="IPR006162">
    <property type="entry name" value="Ppantetheine_attach_site"/>
</dbReference>
<dbReference type="GO" id="GO:0031177">
    <property type="term" value="F:phosphopantetheine binding"/>
    <property type="evidence" value="ECO:0007669"/>
    <property type="project" value="InterPro"/>
</dbReference>
<dbReference type="InterPro" id="IPR020843">
    <property type="entry name" value="ER"/>
</dbReference>
<keyword evidence="3" id="KW-0808">Transferase</keyword>
<dbReference type="InterPro" id="IPR036291">
    <property type="entry name" value="NAD(P)-bd_dom_sf"/>
</dbReference>
<evidence type="ECO:0000259" key="7">
    <source>
        <dbReference type="PROSITE" id="PS50075"/>
    </source>
</evidence>
<feature type="domain" description="Carrier" evidence="7">
    <location>
        <begin position="1145"/>
        <end position="1222"/>
    </location>
</feature>
<evidence type="ECO:0000256" key="5">
    <source>
        <dbReference type="ARBA" id="ARBA00023268"/>
    </source>
</evidence>
<evidence type="ECO:0000256" key="4">
    <source>
        <dbReference type="ARBA" id="ARBA00023002"/>
    </source>
</evidence>
<proteinExistence type="predicted"/>
<dbReference type="InterPro" id="IPR020806">
    <property type="entry name" value="PKS_PP-bd"/>
</dbReference>
<dbReference type="Gene3D" id="3.40.50.150">
    <property type="entry name" value="Vaccinia Virus protein VP39"/>
    <property type="match status" value="1"/>
</dbReference>
<dbReference type="Pfam" id="PF08659">
    <property type="entry name" value="KR"/>
    <property type="match status" value="1"/>
</dbReference>
<keyword evidence="2" id="KW-0597">Phosphoprotein</keyword>
<dbReference type="Gene3D" id="3.40.50.720">
    <property type="entry name" value="NAD(P)-binding Rossmann-like Domain"/>
    <property type="match status" value="1"/>
</dbReference>
<evidence type="ECO:0000256" key="6">
    <source>
        <dbReference type="SAM" id="MobiDB-lite"/>
    </source>
</evidence>
<dbReference type="Gene3D" id="1.10.1200.10">
    <property type="entry name" value="ACP-like"/>
    <property type="match status" value="1"/>
</dbReference>
<dbReference type="GO" id="GO:0016491">
    <property type="term" value="F:oxidoreductase activity"/>
    <property type="evidence" value="ECO:0007669"/>
    <property type="project" value="UniProtKB-KW"/>
</dbReference>